<dbReference type="EMBL" id="JH000221">
    <property type="protein sequence ID" value="EGW05803.1"/>
    <property type="molecule type" value="Genomic_DNA"/>
</dbReference>
<dbReference type="Proteomes" id="UP000001075">
    <property type="component" value="Unassembled WGS sequence"/>
</dbReference>
<reference evidence="3" key="1">
    <citation type="journal article" date="2011" name="Nat. Biotechnol.">
        <title>The genomic sequence of the Chinese hamster ovary (CHO)-K1 cell line.</title>
        <authorList>
            <person name="Xu X."/>
            <person name="Nagarajan H."/>
            <person name="Lewis N.E."/>
            <person name="Pan S."/>
            <person name="Cai Z."/>
            <person name="Liu X."/>
            <person name="Chen W."/>
            <person name="Xie M."/>
            <person name="Wang W."/>
            <person name="Hammond S."/>
            <person name="Andersen M.R."/>
            <person name="Neff N."/>
            <person name="Passarelli B."/>
            <person name="Koh W."/>
            <person name="Fan H.C."/>
            <person name="Wang J."/>
            <person name="Gui Y."/>
            <person name="Lee K.H."/>
            <person name="Betenbaugh M.J."/>
            <person name="Quake S.R."/>
            <person name="Famili I."/>
            <person name="Palsson B.O."/>
            <person name="Wang J."/>
        </authorList>
    </citation>
    <scope>NUCLEOTIDE SEQUENCE [LARGE SCALE GENOMIC DNA]</scope>
    <source>
        <strain evidence="3">CHO K1 cell line</strain>
    </source>
</reference>
<gene>
    <name evidence="2" type="ORF">I79_006866</name>
</gene>
<dbReference type="AlphaFoldDB" id="G3H906"/>
<protein>
    <submittedName>
        <fullName evidence="2">Uncharacterized protein</fullName>
    </submittedName>
</protein>
<accession>G3H906</accession>
<evidence type="ECO:0000256" key="1">
    <source>
        <dbReference type="SAM" id="MobiDB-lite"/>
    </source>
</evidence>
<proteinExistence type="predicted"/>
<sequence length="62" mass="7357">MKHESEKGMSDRRRVMVKPPREDRLSLRIPGVDRGQQVLCRKRTWVRTCWSSMVMCSMCALF</sequence>
<dbReference type="InParanoid" id="G3H906"/>
<feature type="region of interest" description="Disordered" evidence="1">
    <location>
        <begin position="1"/>
        <end position="20"/>
    </location>
</feature>
<name>G3H906_CRIGR</name>
<evidence type="ECO:0000313" key="3">
    <source>
        <dbReference type="Proteomes" id="UP000001075"/>
    </source>
</evidence>
<organism evidence="2 3">
    <name type="scientific">Cricetulus griseus</name>
    <name type="common">Chinese hamster</name>
    <name type="synonym">Cricetulus barabensis griseus</name>
    <dbReference type="NCBI Taxonomy" id="10029"/>
    <lineage>
        <taxon>Eukaryota</taxon>
        <taxon>Metazoa</taxon>
        <taxon>Chordata</taxon>
        <taxon>Craniata</taxon>
        <taxon>Vertebrata</taxon>
        <taxon>Euteleostomi</taxon>
        <taxon>Mammalia</taxon>
        <taxon>Eutheria</taxon>
        <taxon>Euarchontoglires</taxon>
        <taxon>Glires</taxon>
        <taxon>Rodentia</taxon>
        <taxon>Myomorpha</taxon>
        <taxon>Muroidea</taxon>
        <taxon>Cricetidae</taxon>
        <taxon>Cricetinae</taxon>
        <taxon>Cricetulus</taxon>
    </lineage>
</organism>
<evidence type="ECO:0000313" key="2">
    <source>
        <dbReference type="EMBL" id="EGW05803.1"/>
    </source>
</evidence>